<name>G8LY28_ACECE</name>
<dbReference type="STRING" id="720554.Clocl_3475"/>
<accession>G8LY28</accession>
<reference evidence="3" key="1">
    <citation type="submission" date="2011-12" db="EMBL/GenBank/DDBJ databases">
        <title>Complete sequence of Clostridium clariflavum DSM 19732.</title>
        <authorList>
            <consortium name="US DOE Joint Genome Institute"/>
            <person name="Lucas S."/>
            <person name="Han J."/>
            <person name="Lapidus A."/>
            <person name="Cheng J.-F."/>
            <person name="Goodwin L."/>
            <person name="Pitluck S."/>
            <person name="Peters L."/>
            <person name="Teshima H."/>
            <person name="Detter J.C."/>
            <person name="Han C."/>
            <person name="Tapia R."/>
            <person name="Land M."/>
            <person name="Hauser L."/>
            <person name="Kyrpides N."/>
            <person name="Ivanova N."/>
            <person name="Pagani I."/>
            <person name="Kitzmiller T."/>
            <person name="Lynd L."/>
            <person name="Izquierdo J."/>
            <person name="Woyke T."/>
        </authorList>
    </citation>
    <scope>NUCLEOTIDE SEQUENCE [LARGE SCALE GENOMIC DNA]</scope>
    <source>
        <strain evidence="3">DSM 19732 / NBRC 101661 / EBR45</strain>
    </source>
</reference>
<organism evidence="2 3">
    <name type="scientific">Acetivibrio clariflavus (strain DSM 19732 / NBRC 101661 / EBR45)</name>
    <name type="common">Clostridium clariflavum</name>
    <dbReference type="NCBI Taxonomy" id="720554"/>
    <lineage>
        <taxon>Bacteria</taxon>
        <taxon>Bacillati</taxon>
        <taxon>Bacillota</taxon>
        <taxon>Clostridia</taxon>
        <taxon>Eubacteriales</taxon>
        <taxon>Oscillospiraceae</taxon>
        <taxon>Acetivibrio</taxon>
    </lineage>
</organism>
<evidence type="ECO:0000313" key="2">
    <source>
        <dbReference type="EMBL" id="AEV69960.1"/>
    </source>
</evidence>
<dbReference type="HOGENOM" id="CLU_335792_0_0_9"/>
<feature type="transmembrane region" description="Helical" evidence="1">
    <location>
        <begin position="397"/>
        <end position="418"/>
    </location>
</feature>
<keyword evidence="1" id="KW-0812">Transmembrane</keyword>
<dbReference type="Proteomes" id="UP000005435">
    <property type="component" value="Chromosome"/>
</dbReference>
<keyword evidence="1" id="KW-0472">Membrane</keyword>
<reference evidence="2 3" key="2">
    <citation type="journal article" date="2012" name="Stand. Genomic Sci.">
        <title>Complete Genome Sequence of Clostridium clariflavum DSM 19732.</title>
        <authorList>
            <person name="Izquierdo J.A."/>
            <person name="Goodwin L."/>
            <person name="Davenport K.W."/>
            <person name="Teshima H."/>
            <person name="Bruce D."/>
            <person name="Detter C."/>
            <person name="Tapia R."/>
            <person name="Han S."/>
            <person name="Land M."/>
            <person name="Hauser L."/>
            <person name="Jeffries C.D."/>
            <person name="Han J."/>
            <person name="Pitluck S."/>
            <person name="Nolan M."/>
            <person name="Chen A."/>
            <person name="Huntemann M."/>
            <person name="Mavromatis K."/>
            <person name="Mikhailova N."/>
            <person name="Liolios K."/>
            <person name="Woyke T."/>
            <person name="Lynd L.R."/>
        </authorList>
    </citation>
    <scope>NUCLEOTIDE SEQUENCE [LARGE SCALE GENOMIC DNA]</scope>
    <source>
        <strain evidence="3">DSM 19732 / NBRC 101661 / EBR45</strain>
    </source>
</reference>
<evidence type="ECO:0000313" key="3">
    <source>
        <dbReference type="Proteomes" id="UP000005435"/>
    </source>
</evidence>
<feature type="transmembrane region" description="Helical" evidence="1">
    <location>
        <begin position="442"/>
        <end position="463"/>
    </location>
</feature>
<gene>
    <name evidence="2" type="ordered locus">Clocl_3475</name>
</gene>
<dbReference type="EMBL" id="CP003065">
    <property type="protein sequence ID" value="AEV69960.1"/>
    <property type="molecule type" value="Genomic_DNA"/>
</dbReference>
<dbReference type="eggNOG" id="COG1305">
    <property type="taxonomic scope" value="Bacteria"/>
</dbReference>
<keyword evidence="1" id="KW-1133">Transmembrane helix</keyword>
<evidence type="ECO:0000256" key="1">
    <source>
        <dbReference type="SAM" id="Phobius"/>
    </source>
</evidence>
<protein>
    <submittedName>
        <fullName evidence="2">Uncharacterized protein</fullName>
    </submittedName>
</protein>
<dbReference type="AlphaFoldDB" id="G8LY28"/>
<keyword evidence="3" id="KW-1185">Reference proteome</keyword>
<proteinExistence type="predicted"/>
<dbReference type="KEGG" id="ccl:Clocl_3475"/>
<dbReference type="OrthoDB" id="5438043at2"/>
<sequence>MSEQYSDVVSFAIYGQDPFGLNFTGSRDFNLEYKSVDLFNKKVTLSYEPATKEDAAIIEKYGDIFSVPAYLVKMVPVLKIDGETVARGKEVGLGYRQQFEIGIKSAGQSKEIINNDVVVGSYYNIGFNYQKISEFEIDNISNKLKDLKYTEKDIYSDEQLGEILNFAAKSYFAELGFMDEVIAEQMNVSVVRQLNECITGFRVNAKYLFMTPVELTGGGLYIDVDRNVYSVVSKDGDKDTSSNYMIASGMMGSALEHSIWEQVTGVEAISTIKVLEIAQEEDIPIYTLSKIDFEEKKDKLNLSNSVIEEISNAVNSGKIVIVAAEEVQVGDWSGAGYIVMDDSGAAGYMISGGIAGGSSSIKADLAFLANLGFGIADVVESVKLISLGIKALAISRILGVITIIVGLVFLGLALYSLWNTISLYKDYKNGDYEAGQELIEDLLWNIGLTLATFGLSSLLKYFAKRLALKKLTEIFGENVAKNITKNAEAYDVYRAVKKIRKLGVSDDVIKEFAERMGKDSLDWLENVKKIFNFTDDELRKLVKLGDDLYNYSDDFLEAFKNSNYQDEIIEAVSKYKDDAVDAITNYGDDAAKAISKNIDPDLIKRLDDLGIDPSDYDKFRIVGRESAEAAVEAIETLRPLGLDTEQNIVRFTKLSRAGVPKENIINVIQNNIRSSSYIQKKIIDTFEEFSHFDDAAKWKLKNAVDEGLIDVSTWVGKLNGDILTEKFTPEEAFAMERYLRNGFDVFRISPMQTSGTADFIIDGLEIEFKGLNAKTYDNIFAKAIAYADESFTSKPDGKGADKLILDCSYNNLDLTLEEAKIIIEKIKSKYADKLVEIWTKFGDIGDVFW</sequence>